<evidence type="ECO:0000256" key="9">
    <source>
        <dbReference type="ARBA" id="ARBA00023232"/>
    </source>
</evidence>
<feature type="binding site" evidence="11">
    <location>
        <position position="227"/>
    </location>
    <ligand>
        <name>substrate</name>
    </ligand>
</feature>
<dbReference type="STRING" id="576137.A0A1L7XUP3"/>
<feature type="binding site" evidence="11">
    <location>
        <position position="336"/>
    </location>
    <ligand>
        <name>substrate</name>
    </ligand>
</feature>
<keyword evidence="6 12" id="KW-0106">Calcium</keyword>
<proteinExistence type="inferred from homology"/>
<dbReference type="AlphaFoldDB" id="A0A1L7XUP3"/>
<feature type="active site" description="Proton acceptor" evidence="10">
    <location>
        <position position="122"/>
    </location>
</feature>
<gene>
    <name evidence="16" type="ORF">PAC_18648</name>
</gene>
<evidence type="ECO:0000313" key="16">
    <source>
        <dbReference type="EMBL" id="CZR68749.1"/>
    </source>
</evidence>
<dbReference type="OrthoDB" id="9971669at2759"/>
<evidence type="ECO:0000256" key="12">
    <source>
        <dbReference type="PIRSR" id="PIRSR605959-3"/>
    </source>
</evidence>
<evidence type="ECO:0000256" key="7">
    <source>
        <dbReference type="ARBA" id="ARBA00022842"/>
    </source>
</evidence>
<dbReference type="Proteomes" id="UP000184330">
    <property type="component" value="Unassembled WGS sequence"/>
</dbReference>
<dbReference type="InterPro" id="IPR036663">
    <property type="entry name" value="Fumarylacetoacetase_C_sf"/>
</dbReference>
<feature type="binding site" evidence="12">
    <location>
        <position position="186"/>
    </location>
    <ligand>
        <name>Ca(2+)</name>
        <dbReference type="ChEBI" id="CHEBI:29108"/>
    </ligand>
</feature>
<dbReference type="Pfam" id="PF01557">
    <property type="entry name" value="FAA_hydrolase"/>
    <property type="match status" value="1"/>
</dbReference>
<keyword evidence="4 12" id="KW-0479">Metal-binding</keyword>
<dbReference type="SUPFAM" id="SSF56529">
    <property type="entry name" value="FAH"/>
    <property type="match status" value="1"/>
</dbReference>
<keyword evidence="9 13" id="KW-0585">Phenylalanine catabolism</keyword>
<evidence type="ECO:0000259" key="14">
    <source>
        <dbReference type="Pfam" id="PF01557"/>
    </source>
</evidence>
<comment type="cofactor">
    <cofactor evidence="13">
        <name>Mg(2+)</name>
        <dbReference type="ChEBI" id="CHEBI:18420"/>
    </cofactor>
    <cofactor evidence="13">
        <name>Ca(2+)</name>
        <dbReference type="ChEBI" id="CHEBI:29108"/>
    </cofactor>
</comment>
<dbReference type="SUPFAM" id="SSF63433">
    <property type="entry name" value="Fumarylacetoacetate hydrolase, FAH, N-terminal domain"/>
    <property type="match status" value="1"/>
</dbReference>
<comment type="catalytic activity">
    <reaction evidence="13">
        <text>4-fumarylacetoacetate + H2O = acetoacetate + fumarate + H(+)</text>
        <dbReference type="Rhea" id="RHEA:10244"/>
        <dbReference type="ChEBI" id="CHEBI:13705"/>
        <dbReference type="ChEBI" id="CHEBI:15377"/>
        <dbReference type="ChEBI" id="CHEBI:15378"/>
        <dbReference type="ChEBI" id="CHEBI:18034"/>
        <dbReference type="ChEBI" id="CHEBI:29806"/>
        <dbReference type="EC" id="3.7.1.2"/>
    </reaction>
</comment>
<evidence type="ECO:0000256" key="3">
    <source>
        <dbReference type="ARBA" id="ARBA00012094"/>
    </source>
</evidence>
<evidence type="ECO:0000313" key="17">
    <source>
        <dbReference type="Proteomes" id="UP000184330"/>
    </source>
</evidence>
<reference evidence="16 17" key="1">
    <citation type="submission" date="2016-03" db="EMBL/GenBank/DDBJ databases">
        <authorList>
            <person name="Ploux O."/>
        </authorList>
    </citation>
    <scope>NUCLEOTIDE SEQUENCE [LARGE SCALE GENOMIC DNA]</scope>
    <source>
        <strain evidence="16 17">UAMH 11012</strain>
    </source>
</reference>
<dbReference type="GO" id="GO:0046872">
    <property type="term" value="F:metal ion binding"/>
    <property type="evidence" value="ECO:0007669"/>
    <property type="project" value="UniProtKB-UniRule"/>
</dbReference>
<dbReference type="NCBIfam" id="TIGR01266">
    <property type="entry name" value="fum_ac_acetase"/>
    <property type="match status" value="1"/>
</dbReference>
<dbReference type="InterPro" id="IPR036462">
    <property type="entry name" value="Fumarylacetoacetase_N_sf"/>
</dbReference>
<dbReference type="UniPathway" id="UPA00139">
    <property type="reaction ID" value="UER00341"/>
</dbReference>
<protein>
    <recommendedName>
        <fullName evidence="3 13">Fumarylacetoacetase</fullName>
        <ecNumber evidence="3 13">3.7.1.2</ecNumber>
    </recommendedName>
    <alternativeName>
        <fullName evidence="13">Fumarylacetoacetate hydrolase</fullName>
    </alternativeName>
</protein>
<evidence type="ECO:0000256" key="11">
    <source>
        <dbReference type="PIRSR" id="PIRSR605959-2"/>
    </source>
</evidence>
<dbReference type="InterPro" id="IPR011234">
    <property type="entry name" value="Fumarylacetoacetase-like_C"/>
</dbReference>
<dbReference type="EC" id="3.7.1.2" evidence="3 13"/>
<dbReference type="PANTHER" id="PTHR43069:SF5">
    <property type="entry name" value="FUMARYLACETOACETASE"/>
    <property type="match status" value="1"/>
</dbReference>
<dbReference type="Gene3D" id="2.30.30.230">
    <property type="entry name" value="Fumarylacetoacetase, N-terminal domain"/>
    <property type="match status" value="1"/>
</dbReference>
<keyword evidence="7 12" id="KW-0460">Magnesium</keyword>
<dbReference type="EMBL" id="FJOG01000059">
    <property type="protein sequence ID" value="CZR68749.1"/>
    <property type="molecule type" value="Genomic_DNA"/>
</dbReference>
<keyword evidence="5 13" id="KW-0378">Hydrolase</keyword>
<feature type="binding site" evidence="12">
    <location>
        <position position="240"/>
    </location>
    <ligand>
        <name>Mg(2+)</name>
        <dbReference type="ChEBI" id="CHEBI:18420"/>
    </ligand>
</feature>
<dbReference type="GO" id="GO:0004334">
    <property type="term" value="F:fumarylacetoacetase activity"/>
    <property type="evidence" value="ECO:0007669"/>
    <property type="project" value="UniProtKB-UniRule"/>
</dbReference>
<evidence type="ECO:0000256" key="2">
    <source>
        <dbReference type="ARBA" id="ARBA00010211"/>
    </source>
</evidence>
<evidence type="ECO:0000256" key="13">
    <source>
        <dbReference type="RuleBase" id="RU366008"/>
    </source>
</evidence>
<feature type="domain" description="Fumarylacetoacetase N-terminal" evidence="15">
    <location>
        <begin position="9"/>
        <end position="107"/>
    </location>
</feature>
<evidence type="ECO:0000256" key="5">
    <source>
        <dbReference type="ARBA" id="ARBA00022801"/>
    </source>
</evidence>
<dbReference type="GO" id="GO:0006559">
    <property type="term" value="P:L-phenylalanine catabolic process"/>
    <property type="evidence" value="ECO:0007669"/>
    <property type="project" value="UniProtKB-UniRule"/>
</dbReference>
<dbReference type="Pfam" id="PF09298">
    <property type="entry name" value="FAA_hydrolase_N"/>
    <property type="match status" value="1"/>
</dbReference>
<feature type="binding site" evidence="12">
    <location>
        <position position="220"/>
    </location>
    <ligand>
        <name>Mg(2+)</name>
        <dbReference type="ChEBI" id="CHEBI:18420"/>
    </ligand>
</feature>
<dbReference type="Gene3D" id="3.90.850.10">
    <property type="entry name" value="Fumarylacetoacetase-like, C-terminal domain"/>
    <property type="match status" value="1"/>
</dbReference>
<accession>A0A1L7XUP3</accession>
<feature type="binding site" evidence="12">
    <location>
        <position position="244"/>
    </location>
    <ligand>
        <name>Mg(2+)</name>
        <dbReference type="ChEBI" id="CHEBI:18420"/>
    </ligand>
</feature>
<dbReference type="GO" id="GO:0006572">
    <property type="term" value="P:L-tyrosine catabolic process"/>
    <property type="evidence" value="ECO:0007669"/>
    <property type="project" value="UniProtKB-UniRule"/>
</dbReference>
<feature type="binding site" evidence="12">
    <location>
        <position position="220"/>
    </location>
    <ligand>
        <name>Ca(2+)</name>
        <dbReference type="ChEBI" id="CHEBI:29108"/>
    </ligand>
</feature>
<dbReference type="GO" id="GO:1902000">
    <property type="term" value="P:homogentisate catabolic process"/>
    <property type="evidence" value="ECO:0007669"/>
    <property type="project" value="TreeGrafter"/>
</dbReference>
<dbReference type="InterPro" id="IPR015377">
    <property type="entry name" value="Fumarylacetoacetase_N"/>
</dbReference>
<evidence type="ECO:0000256" key="1">
    <source>
        <dbReference type="ARBA" id="ARBA00004782"/>
    </source>
</evidence>
<name>A0A1L7XUP3_9HELO</name>
<evidence type="ECO:0000256" key="10">
    <source>
        <dbReference type="PIRSR" id="PIRSR605959-1"/>
    </source>
</evidence>
<keyword evidence="17" id="KW-1185">Reference proteome</keyword>
<sequence>MFAEHFSLANLPYGIATSETHPGPSIVTRLQDDVLFLSTMVEEGVLKDVRQTTANALHNATLNEFASLPRAERRGFRSILLQTLRDHRDEISLACVEHIDNVKMHLPIKVGEFSDFSCSKSHQLNCSEAVFGTAKLPPGFLHFPPGYAGRASSIVVSGTPIRRPKGQYRGEDGKATYGKTKELDYELEMACIIGEGSQQGESIPASRALDHVFGMVLLNDWSARDVQALEMVPTGPFSSKSFATSISSWVVTAEALEPFRAPLPSRDVAVAEYLAGEESQGSYNIHLKAELIHDVVTSKVCESMFDSLYWGIQHCVAHQTVNGCKLNTGDVLATGTVSGATRDSLGCFFEMSRAGKDEVKVEGGESRKYLEDGDSIRLSAFAGSPSDGVGFGECVGLVVA</sequence>
<evidence type="ECO:0000259" key="15">
    <source>
        <dbReference type="Pfam" id="PF09298"/>
    </source>
</evidence>
<comment type="similarity">
    <text evidence="2 13">Belongs to the FAH family.</text>
</comment>
<feature type="binding site" evidence="12">
    <location>
        <position position="188"/>
    </location>
    <ligand>
        <name>Ca(2+)</name>
        <dbReference type="ChEBI" id="CHEBI:29108"/>
    </ligand>
</feature>
<evidence type="ECO:0000256" key="6">
    <source>
        <dbReference type="ARBA" id="ARBA00022837"/>
    </source>
</evidence>
<feature type="binding site" evidence="12">
    <location>
        <position position="115"/>
    </location>
    <ligand>
        <name>Ca(2+)</name>
        <dbReference type="ChEBI" id="CHEBI:29108"/>
    </ligand>
</feature>
<evidence type="ECO:0000256" key="8">
    <source>
        <dbReference type="ARBA" id="ARBA00022878"/>
    </source>
</evidence>
<comment type="pathway">
    <text evidence="1 13">Amino-acid degradation; L-phenylalanine degradation; acetoacetate and fumarate from L-phenylalanine: step 6/6.</text>
</comment>
<keyword evidence="8 13" id="KW-0828">Tyrosine catabolism</keyword>
<dbReference type="InterPro" id="IPR005959">
    <property type="entry name" value="Fumarylacetoacetase"/>
</dbReference>
<organism evidence="16 17">
    <name type="scientific">Phialocephala subalpina</name>
    <dbReference type="NCBI Taxonomy" id="576137"/>
    <lineage>
        <taxon>Eukaryota</taxon>
        <taxon>Fungi</taxon>
        <taxon>Dikarya</taxon>
        <taxon>Ascomycota</taxon>
        <taxon>Pezizomycotina</taxon>
        <taxon>Leotiomycetes</taxon>
        <taxon>Helotiales</taxon>
        <taxon>Mollisiaceae</taxon>
        <taxon>Phialocephala</taxon>
        <taxon>Phialocephala fortinii species complex</taxon>
    </lineage>
</organism>
<evidence type="ECO:0000256" key="4">
    <source>
        <dbReference type="ARBA" id="ARBA00022723"/>
    </source>
</evidence>
<feature type="domain" description="Fumarylacetoacetase-like C-terminal" evidence="14">
    <location>
        <begin position="115"/>
        <end position="393"/>
    </location>
</feature>
<dbReference type="PANTHER" id="PTHR43069">
    <property type="entry name" value="FUMARYLACETOACETASE"/>
    <property type="match status" value="1"/>
</dbReference>